<organism evidence="2 3">
    <name type="scientific">Pilibacter termitis</name>
    <dbReference type="NCBI Taxonomy" id="263852"/>
    <lineage>
        <taxon>Bacteria</taxon>
        <taxon>Bacillati</taxon>
        <taxon>Bacillota</taxon>
        <taxon>Bacilli</taxon>
        <taxon>Lactobacillales</taxon>
        <taxon>Enterococcaceae</taxon>
        <taxon>Pilibacter</taxon>
    </lineage>
</organism>
<evidence type="ECO:0000313" key="3">
    <source>
        <dbReference type="Proteomes" id="UP000190328"/>
    </source>
</evidence>
<proteinExistence type="predicted"/>
<evidence type="ECO:0000256" key="1">
    <source>
        <dbReference type="SAM" id="Phobius"/>
    </source>
</evidence>
<feature type="transmembrane region" description="Helical" evidence="1">
    <location>
        <begin position="58"/>
        <end position="76"/>
    </location>
</feature>
<keyword evidence="1" id="KW-0472">Membrane</keyword>
<keyword evidence="1" id="KW-1133">Transmembrane helix</keyword>
<protein>
    <recommendedName>
        <fullName evidence="4">YlaH-like protein</fullName>
    </recommendedName>
</protein>
<sequence>MTYDIAIVSLITFVSALIYLEKGKLPQRFVKVALWKLLLIQLAFILLGLFLAVLIRLLYIPIIFTICAGCVILWRYRKTIDEWENKNV</sequence>
<feature type="transmembrane region" description="Helical" evidence="1">
    <location>
        <begin position="33"/>
        <end position="52"/>
    </location>
</feature>
<dbReference type="Proteomes" id="UP000190328">
    <property type="component" value="Unassembled WGS sequence"/>
</dbReference>
<keyword evidence="3" id="KW-1185">Reference proteome</keyword>
<feature type="transmembrane region" description="Helical" evidence="1">
    <location>
        <begin position="6"/>
        <end position="21"/>
    </location>
</feature>
<reference evidence="2 3" key="1">
    <citation type="submission" date="2017-02" db="EMBL/GenBank/DDBJ databases">
        <authorList>
            <person name="Peterson S.W."/>
        </authorList>
    </citation>
    <scope>NUCLEOTIDE SEQUENCE [LARGE SCALE GENOMIC DNA]</scope>
    <source>
        <strain evidence="2 3">ATCC BAA-1030</strain>
    </source>
</reference>
<dbReference type="STRING" id="263852.SAMN02745116_01574"/>
<keyword evidence="1" id="KW-0812">Transmembrane</keyword>
<dbReference type="AlphaFoldDB" id="A0A1T4NXS5"/>
<dbReference type="EMBL" id="FUXI01000017">
    <property type="protein sequence ID" value="SJZ83847.1"/>
    <property type="molecule type" value="Genomic_DNA"/>
</dbReference>
<dbReference type="RefSeq" id="WP_078807506.1">
    <property type="nucleotide sequence ID" value="NZ_FUXI01000017.1"/>
</dbReference>
<gene>
    <name evidence="2" type="ORF">SAMN02745116_01574</name>
</gene>
<name>A0A1T4NXS5_9ENTE</name>
<evidence type="ECO:0008006" key="4">
    <source>
        <dbReference type="Google" id="ProtNLM"/>
    </source>
</evidence>
<accession>A0A1T4NXS5</accession>
<evidence type="ECO:0000313" key="2">
    <source>
        <dbReference type="EMBL" id="SJZ83847.1"/>
    </source>
</evidence>